<dbReference type="RefSeq" id="WP_150487373.1">
    <property type="nucleotide sequence ID" value="NZ_BMUV01000001.1"/>
</dbReference>
<protein>
    <submittedName>
        <fullName evidence="1">Uncharacterized protein</fullName>
    </submittedName>
</protein>
<reference evidence="1 2" key="1">
    <citation type="submission" date="2017-09" db="EMBL/GenBank/DDBJ databases">
        <authorList>
            <person name="Lee N."/>
            <person name="Cho B.-K."/>
        </authorList>
    </citation>
    <scope>NUCLEOTIDE SEQUENCE [LARGE SCALE GENOMIC DNA]</scope>
    <source>
        <strain evidence="1 2">ATCC 12769</strain>
    </source>
</reference>
<gene>
    <name evidence="1" type="ORF">CP967_08525</name>
</gene>
<evidence type="ECO:0000313" key="2">
    <source>
        <dbReference type="Proteomes" id="UP000326178"/>
    </source>
</evidence>
<organism evidence="1 2">
    <name type="scientific">Streptomyces nitrosporeus</name>
    <dbReference type="NCBI Taxonomy" id="28894"/>
    <lineage>
        <taxon>Bacteria</taxon>
        <taxon>Bacillati</taxon>
        <taxon>Actinomycetota</taxon>
        <taxon>Actinomycetes</taxon>
        <taxon>Kitasatosporales</taxon>
        <taxon>Streptomycetaceae</taxon>
        <taxon>Streptomyces</taxon>
    </lineage>
</organism>
<sequence length="60" mass="6802">MTTPDTPRIPLDALTSDALDALYDRAEKAEQHRDYWHAELMCADARIRELEAKVAARDCA</sequence>
<proteinExistence type="predicted"/>
<dbReference type="Proteomes" id="UP000326178">
    <property type="component" value="Chromosome"/>
</dbReference>
<dbReference type="EMBL" id="CP023702">
    <property type="protein sequence ID" value="QEU72007.1"/>
    <property type="molecule type" value="Genomic_DNA"/>
</dbReference>
<dbReference type="KEGG" id="snk:CP967_08525"/>
<accession>A0A5J6F860</accession>
<dbReference type="AlphaFoldDB" id="A0A5J6F860"/>
<name>A0A5J6F860_9ACTN</name>
<evidence type="ECO:0000313" key="1">
    <source>
        <dbReference type="EMBL" id="QEU72007.1"/>
    </source>
</evidence>
<keyword evidence="2" id="KW-1185">Reference proteome</keyword>